<dbReference type="SMART" id="SM00982">
    <property type="entry name" value="TRCF"/>
    <property type="match status" value="1"/>
</dbReference>
<evidence type="ECO:0000256" key="3">
    <source>
        <dbReference type="ARBA" id="ARBA00022763"/>
    </source>
</evidence>
<dbReference type="InterPro" id="IPR004576">
    <property type="entry name" value="Mfd"/>
</dbReference>
<gene>
    <name evidence="9" type="primary">mfd</name>
    <name evidence="12" type="ordered locus">Cag_1882</name>
</gene>
<comment type="subcellular location">
    <subcellularLocation>
        <location evidence="9">Cytoplasm</location>
    </subcellularLocation>
</comment>
<dbReference type="KEGG" id="cch:Cag_1882"/>
<protein>
    <recommendedName>
        <fullName evidence="9">Transcription-repair-coupling factor</fullName>
        <shortName evidence="9">TRCF</shortName>
        <ecNumber evidence="9">3.6.4.-</ecNumber>
    </recommendedName>
</protein>
<dbReference type="InterPro" id="IPR001650">
    <property type="entry name" value="Helicase_C-like"/>
</dbReference>
<evidence type="ECO:0000259" key="10">
    <source>
        <dbReference type="PROSITE" id="PS51192"/>
    </source>
</evidence>
<dbReference type="GO" id="GO:0016787">
    <property type="term" value="F:hydrolase activity"/>
    <property type="evidence" value="ECO:0007669"/>
    <property type="project" value="UniProtKB-KW"/>
</dbReference>
<evidence type="ECO:0000256" key="4">
    <source>
        <dbReference type="ARBA" id="ARBA00022801"/>
    </source>
</evidence>
<dbReference type="SUPFAM" id="SSF52540">
    <property type="entry name" value="P-loop containing nucleoside triphosphate hydrolases"/>
    <property type="match status" value="3"/>
</dbReference>
<dbReference type="Pfam" id="PF00271">
    <property type="entry name" value="Helicase_C"/>
    <property type="match status" value="1"/>
</dbReference>
<dbReference type="SMART" id="SM00490">
    <property type="entry name" value="HELICc"/>
    <property type="match status" value="1"/>
</dbReference>
<dbReference type="GO" id="GO:0003678">
    <property type="term" value="F:DNA helicase activity"/>
    <property type="evidence" value="ECO:0007669"/>
    <property type="project" value="TreeGrafter"/>
</dbReference>
<keyword evidence="8 9" id="KW-0234">DNA repair</keyword>
<dbReference type="InterPro" id="IPR047112">
    <property type="entry name" value="RecG/Mfd"/>
</dbReference>
<dbReference type="PANTHER" id="PTHR47964">
    <property type="entry name" value="ATP-DEPENDENT DNA HELICASE HOMOLOG RECG, CHLOROPLASTIC"/>
    <property type="match status" value="1"/>
</dbReference>
<accession>Q3APE3</accession>
<feature type="domain" description="Helicase C-terminal" evidence="11">
    <location>
        <begin position="723"/>
        <end position="873"/>
    </location>
</feature>
<keyword evidence="1 9" id="KW-0963">Cytoplasm</keyword>
<evidence type="ECO:0000256" key="8">
    <source>
        <dbReference type="ARBA" id="ARBA00023204"/>
    </source>
</evidence>
<comment type="similarity">
    <text evidence="9">In the N-terminal section; belongs to the UvrB family.</text>
</comment>
<sequence>MKTQLASEESSVAVVRHNPSWLFDILRQSAPYNQLTSLLSKSNAQQKGDILLPLAGLYGSFSSLLAATLFADATAPLMVVCSSNSFERYENDLEVLLPKGSLCNSADELSHTIEALATKRRSLLLSLFDDLDVPLCSPSEVESRMFHVTLDATIGYDALKHFLTANGFEQRDFVEDEGEFSLRGSIIDVYPFGAAEPLRIELFGDTITSLRLFDSNSQLSGKNLQQATLTANFTTPNSPITLLDYLAPETVVLVDDVAELIAQSDGKELLERLCYFRCLSINHAEVQALNFGGEAQQKLQGNFRTLATLLHTAHHEARQPLFAMSSKREIGELNDFLAQESSQEALPQSGWLPVTLHSGFRFGSLDLYTESDIFGKMHTHKVHRKRKVRGISLKELQKLKVGDYVVHEDYGIGIFKSLETITAGNSEQESVLIEYANGDQLFVNVQNIHLLSKYTASENSSPTLSKLGSSKWAAKKEKVRKKIRDIAINLIKVYAQRKMQPGFAFAPDSIFMREFEAAFIFDETPDQLRAINDVKKDMQASHPMDRLICGDAGFGKTEIAMRSAFKAVESKKQAAVLTPTTILAHQHADSFTRRFANFPISIAVLSRFVSRKEQLSLLKKIEEGKIDIVIGTHRLVSKDVHFKDLGLLVIDEEQHFGVEVKEKLREQFPTIDTLTMSATPIPRTLQFSMLGARDLSIVSTPPKNRQPVETIITDFDAALIQSAIQRELQREGQVFFLHNRIAGLETIAESLRELVPSARIVYAHGQMPTRELEKIMMDFMQQEVDVLISTTIIGSGLDISNANTIIINRADLFGLSDLYQLRGRVGRSERKAYCYLITPPMKTLKKDALQRLAVIESFTELGSGFNIALRDLDIRGAGNLLGAEQSGYIHELGFDLYQKMLEETVAELKTNEFSHMFEEEGNKPLRQQKPCDLLFFFDALIPDYYVAATQERFAFYNRIAKATRNEQLDAIASELCDRFGKLPEEVTNLLMITKLKLIGTLLGLEKIDIQPQSTMLYLPDQASEHVAQRHYLQYLFTAVQAEWMAEYKPGFKMEKKMKLQLHHPTHADTTSAGLMERYSALLHKVYEEAKSEVEAAMVG</sequence>
<comment type="similarity">
    <text evidence="9">In the C-terminal section; belongs to the helicase family. RecG subfamily.</text>
</comment>
<dbReference type="PANTHER" id="PTHR47964:SF1">
    <property type="entry name" value="ATP-DEPENDENT DNA HELICASE HOMOLOG RECG, CHLOROPLASTIC"/>
    <property type="match status" value="1"/>
</dbReference>
<dbReference type="Gene3D" id="3.30.2060.10">
    <property type="entry name" value="Penicillin-binding protein 1b domain"/>
    <property type="match status" value="1"/>
</dbReference>
<dbReference type="GO" id="GO:0003684">
    <property type="term" value="F:damaged DNA binding"/>
    <property type="evidence" value="ECO:0007669"/>
    <property type="project" value="InterPro"/>
</dbReference>
<dbReference type="Gene3D" id="2.40.10.170">
    <property type="match status" value="1"/>
</dbReference>
<dbReference type="HAMAP" id="MF_00969">
    <property type="entry name" value="TRCF"/>
    <property type="match status" value="1"/>
</dbReference>
<keyword evidence="5" id="KW-0347">Helicase</keyword>
<proteinExistence type="inferred from homology"/>
<dbReference type="GO" id="GO:0000716">
    <property type="term" value="P:transcription-coupled nucleotide-excision repair, DNA damage recognition"/>
    <property type="evidence" value="ECO:0007669"/>
    <property type="project" value="UniProtKB-UniRule"/>
</dbReference>
<dbReference type="InterPro" id="IPR036101">
    <property type="entry name" value="CarD-like/TRCF_RID_sf"/>
</dbReference>
<dbReference type="InterPro" id="IPR011545">
    <property type="entry name" value="DEAD/DEAH_box_helicase_dom"/>
</dbReference>
<dbReference type="SUPFAM" id="SSF143517">
    <property type="entry name" value="TRCF domain-like"/>
    <property type="match status" value="1"/>
</dbReference>
<dbReference type="EC" id="3.6.4.-" evidence="9"/>
<dbReference type="Pfam" id="PF00270">
    <property type="entry name" value="DEAD"/>
    <property type="match status" value="1"/>
</dbReference>
<dbReference type="GO" id="GO:0006355">
    <property type="term" value="P:regulation of DNA-templated transcription"/>
    <property type="evidence" value="ECO:0007669"/>
    <property type="project" value="UniProtKB-UniRule"/>
</dbReference>
<dbReference type="OrthoDB" id="9804325at2"/>
<dbReference type="CDD" id="cd17991">
    <property type="entry name" value="DEXHc_TRCF"/>
    <property type="match status" value="1"/>
</dbReference>
<dbReference type="InterPro" id="IPR014001">
    <property type="entry name" value="Helicase_ATP-bd"/>
</dbReference>
<dbReference type="Pfam" id="PF03461">
    <property type="entry name" value="TRCF"/>
    <property type="match status" value="1"/>
</dbReference>
<evidence type="ECO:0000256" key="7">
    <source>
        <dbReference type="ARBA" id="ARBA00023125"/>
    </source>
</evidence>
<dbReference type="InterPro" id="IPR027417">
    <property type="entry name" value="P-loop_NTPase"/>
</dbReference>
<evidence type="ECO:0000256" key="2">
    <source>
        <dbReference type="ARBA" id="ARBA00022741"/>
    </source>
</evidence>
<dbReference type="Pfam" id="PF17757">
    <property type="entry name" value="UvrB_inter"/>
    <property type="match status" value="1"/>
</dbReference>
<dbReference type="PROSITE" id="PS51192">
    <property type="entry name" value="HELICASE_ATP_BIND_1"/>
    <property type="match status" value="1"/>
</dbReference>
<dbReference type="NCBIfam" id="TIGR00580">
    <property type="entry name" value="mfd"/>
    <property type="match status" value="1"/>
</dbReference>
<keyword evidence="2 9" id="KW-0547">Nucleotide-binding</keyword>
<evidence type="ECO:0000256" key="1">
    <source>
        <dbReference type="ARBA" id="ARBA00022490"/>
    </source>
</evidence>
<dbReference type="AlphaFoldDB" id="Q3APE3"/>
<feature type="domain" description="Helicase ATP-binding" evidence="10">
    <location>
        <begin position="537"/>
        <end position="698"/>
    </location>
</feature>
<keyword evidence="6 9" id="KW-0067">ATP-binding</keyword>
<dbReference type="EMBL" id="CP000108">
    <property type="protein sequence ID" value="ABB29132.1"/>
    <property type="molecule type" value="Genomic_DNA"/>
</dbReference>
<name>Q3APE3_CHLCH</name>
<organism evidence="12">
    <name type="scientific">Chlorobium chlorochromatii (strain CaD3)</name>
    <dbReference type="NCBI Taxonomy" id="340177"/>
    <lineage>
        <taxon>Bacteria</taxon>
        <taxon>Pseudomonadati</taxon>
        <taxon>Chlorobiota</taxon>
        <taxon>Chlorobiia</taxon>
        <taxon>Chlorobiales</taxon>
        <taxon>Chlorobiaceae</taxon>
        <taxon>Chlorobium/Pelodictyon group</taxon>
        <taxon>Chlorobium</taxon>
    </lineage>
</organism>
<dbReference type="Gene3D" id="3.40.50.11180">
    <property type="match status" value="1"/>
</dbReference>
<dbReference type="SUPFAM" id="SSF141259">
    <property type="entry name" value="CarD-like"/>
    <property type="match status" value="1"/>
</dbReference>
<evidence type="ECO:0000313" key="12">
    <source>
        <dbReference type="EMBL" id="ABB29132.1"/>
    </source>
</evidence>
<dbReference type="HOGENOM" id="CLU_005122_1_3_10"/>
<dbReference type="Gene3D" id="3.40.50.300">
    <property type="entry name" value="P-loop containing nucleotide triphosphate hydrolases"/>
    <property type="match status" value="2"/>
</dbReference>
<dbReference type="SMART" id="SM01058">
    <property type="entry name" value="CarD_TRCF"/>
    <property type="match status" value="1"/>
</dbReference>
<dbReference type="STRING" id="340177.Cag_1882"/>
<dbReference type="Pfam" id="PF02559">
    <property type="entry name" value="CarD_TRCF_RID"/>
    <property type="match status" value="1"/>
</dbReference>
<dbReference type="InterPro" id="IPR041471">
    <property type="entry name" value="UvrB_inter"/>
</dbReference>
<evidence type="ECO:0000259" key="11">
    <source>
        <dbReference type="PROSITE" id="PS51194"/>
    </source>
</evidence>
<keyword evidence="7 9" id="KW-0238">DNA-binding</keyword>
<evidence type="ECO:0000256" key="9">
    <source>
        <dbReference type="HAMAP-Rule" id="MF_00969"/>
    </source>
</evidence>
<keyword evidence="4 9" id="KW-0378">Hydrolase</keyword>
<dbReference type="InterPro" id="IPR005118">
    <property type="entry name" value="TRCF_C"/>
</dbReference>
<reference evidence="12" key="1">
    <citation type="submission" date="2005-08" db="EMBL/GenBank/DDBJ databases">
        <title>Complete sequence of Chlorobium chlorochromatii CaD3.</title>
        <authorList>
            <person name="Copeland A."/>
            <person name="Lucas S."/>
            <person name="Lapidus A."/>
            <person name="Barry K."/>
            <person name="Detter J.C."/>
            <person name="Glavina T."/>
            <person name="Hammon N."/>
            <person name="Israni S."/>
            <person name="Pitluck S."/>
            <person name="Bryant D."/>
            <person name="Schmutz J."/>
            <person name="Larimer F."/>
            <person name="Land M."/>
            <person name="Kyrpides N."/>
            <person name="Ivanova N."/>
            <person name="Richardson P."/>
        </authorList>
    </citation>
    <scope>NUCLEOTIDE SEQUENCE [LARGE SCALE GENOMIC DNA]</scope>
    <source>
        <strain evidence="12">CaD3</strain>
    </source>
</reference>
<dbReference type="InterPro" id="IPR037235">
    <property type="entry name" value="TRCF-like_C_D7"/>
</dbReference>
<dbReference type="GO" id="GO:0005524">
    <property type="term" value="F:ATP binding"/>
    <property type="evidence" value="ECO:0007669"/>
    <property type="project" value="UniProtKB-UniRule"/>
</dbReference>
<dbReference type="Gene3D" id="3.90.1150.50">
    <property type="entry name" value="Transcription-repair-coupling factor, D7 domain"/>
    <property type="match status" value="1"/>
</dbReference>
<comment type="function">
    <text evidence="9">Couples transcription and DNA repair by recognizing RNA polymerase (RNAP) stalled at DNA lesions. Mediates ATP-dependent release of RNAP and its truncated transcript from the DNA, and recruitment of nucleotide excision repair machinery to the damaged site.</text>
</comment>
<dbReference type="SMART" id="SM00487">
    <property type="entry name" value="DEXDc"/>
    <property type="match status" value="1"/>
</dbReference>
<dbReference type="GO" id="GO:0005737">
    <property type="term" value="C:cytoplasm"/>
    <property type="evidence" value="ECO:0007669"/>
    <property type="project" value="UniProtKB-SubCell"/>
</dbReference>
<keyword evidence="3 9" id="KW-0227">DNA damage</keyword>
<dbReference type="PROSITE" id="PS51194">
    <property type="entry name" value="HELICASE_CTER"/>
    <property type="match status" value="1"/>
</dbReference>
<dbReference type="InterPro" id="IPR003711">
    <property type="entry name" value="CarD-like/TRCF_RID"/>
</dbReference>
<evidence type="ECO:0000256" key="6">
    <source>
        <dbReference type="ARBA" id="ARBA00022840"/>
    </source>
</evidence>
<evidence type="ECO:0000256" key="5">
    <source>
        <dbReference type="ARBA" id="ARBA00022806"/>
    </source>
</evidence>
<dbReference type="eggNOG" id="COG1197">
    <property type="taxonomic scope" value="Bacteria"/>
</dbReference>